<sequence length="86" mass="10311">MYLNVKNNENKSFNNLLVHSRIQEVNENRHHIYFLLKSILYLAKLGLAFRGKNETNDSVNEDLWRLKNKNKTAIKVWTLYFTRLSK</sequence>
<dbReference type="Proteomes" id="UP000478052">
    <property type="component" value="Unassembled WGS sequence"/>
</dbReference>
<proteinExistence type="predicted"/>
<organism evidence="1 2">
    <name type="scientific">Aphis craccivora</name>
    <name type="common">Cowpea aphid</name>
    <dbReference type="NCBI Taxonomy" id="307492"/>
    <lineage>
        <taxon>Eukaryota</taxon>
        <taxon>Metazoa</taxon>
        <taxon>Ecdysozoa</taxon>
        <taxon>Arthropoda</taxon>
        <taxon>Hexapoda</taxon>
        <taxon>Insecta</taxon>
        <taxon>Pterygota</taxon>
        <taxon>Neoptera</taxon>
        <taxon>Paraneoptera</taxon>
        <taxon>Hemiptera</taxon>
        <taxon>Sternorrhyncha</taxon>
        <taxon>Aphidomorpha</taxon>
        <taxon>Aphidoidea</taxon>
        <taxon>Aphididae</taxon>
        <taxon>Aphidini</taxon>
        <taxon>Aphis</taxon>
        <taxon>Aphis</taxon>
    </lineage>
</organism>
<name>A0A6G0VQK4_APHCR</name>
<reference evidence="1 2" key="1">
    <citation type="submission" date="2019-08" db="EMBL/GenBank/DDBJ databases">
        <title>Whole genome of Aphis craccivora.</title>
        <authorList>
            <person name="Voronova N.V."/>
            <person name="Shulinski R.S."/>
            <person name="Bandarenka Y.V."/>
            <person name="Zhorov D.G."/>
            <person name="Warner D."/>
        </authorList>
    </citation>
    <scope>NUCLEOTIDE SEQUENCE [LARGE SCALE GENOMIC DNA]</scope>
    <source>
        <strain evidence="1">180601</strain>
        <tissue evidence="1">Whole Body</tissue>
    </source>
</reference>
<accession>A0A6G0VQK4</accession>
<evidence type="ECO:0000313" key="2">
    <source>
        <dbReference type="Proteomes" id="UP000478052"/>
    </source>
</evidence>
<protein>
    <submittedName>
        <fullName evidence="1">Zinc finger MYM-type protein 1-like</fullName>
    </submittedName>
</protein>
<dbReference type="AlphaFoldDB" id="A0A6G0VQK4"/>
<gene>
    <name evidence="1" type="ORF">FWK35_00032549</name>
</gene>
<keyword evidence="2" id="KW-1185">Reference proteome</keyword>
<comment type="caution">
    <text evidence="1">The sequence shown here is derived from an EMBL/GenBank/DDBJ whole genome shotgun (WGS) entry which is preliminary data.</text>
</comment>
<feature type="non-terminal residue" evidence="1">
    <location>
        <position position="86"/>
    </location>
</feature>
<evidence type="ECO:0000313" key="1">
    <source>
        <dbReference type="EMBL" id="KAF0706085.1"/>
    </source>
</evidence>
<dbReference type="EMBL" id="VUJU01013042">
    <property type="protein sequence ID" value="KAF0706085.1"/>
    <property type="molecule type" value="Genomic_DNA"/>
</dbReference>